<dbReference type="InterPro" id="IPR044543">
    <property type="entry name" value="YHJQ-like"/>
</dbReference>
<sequence>MPHQKHLSCIEACHACAVACNHCAASCLQEQDVKMMARCIALDTDCAAICQLAAAAMARGSEHAKAICGLCADICQSCGDECAQHDMEHCQQCAKACHQCAQECRKMAAMA</sequence>
<keyword evidence="2" id="KW-1185">Reference proteome</keyword>
<evidence type="ECO:0000313" key="2">
    <source>
        <dbReference type="Proteomes" id="UP000318199"/>
    </source>
</evidence>
<dbReference type="Gene3D" id="1.20.1270.360">
    <property type="match status" value="1"/>
</dbReference>
<name>A0A562ZHP0_9BURK</name>
<dbReference type="Proteomes" id="UP000318199">
    <property type="component" value="Unassembled WGS sequence"/>
</dbReference>
<accession>A0A562ZHP0</accession>
<comment type="caution">
    <text evidence="1">The sequence shown here is derived from an EMBL/GenBank/DDBJ whole genome shotgun (WGS) entry which is preliminary data.</text>
</comment>
<dbReference type="PANTHER" id="PTHR37310:SF1">
    <property type="entry name" value="CYTOPLASMIC PROTEIN"/>
    <property type="match status" value="1"/>
</dbReference>
<dbReference type="AlphaFoldDB" id="A0A562ZHP0"/>
<organism evidence="1 2">
    <name type="scientific">Caenimonas sedimenti</name>
    <dbReference type="NCBI Taxonomy" id="2596921"/>
    <lineage>
        <taxon>Bacteria</taxon>
        <taxon>Pseudomonadati</taxon>
        <taxon>Pseudomonadota</taxon>
        <taxon>Betaproteobacteria</taxon>
        <taxon>Burkholderiales</taxon>
        <taxon>Comamonadaceae</taxon>
        <taxon>Caenimonas</taxon>
    </lineage>
</organism>
<dbReference type="CDD" id="cd08026">
    <property type="entry name" value="DUF326"/>
    <property type="match status" value="1"/>
</dbReference>
<evidence type="ECO:0000313" key="1">
    <source>
        <dbReference type="EMBL" id="TWO68109.1"/>
    </source>
</evidence>
<gene>
    <name evidence="1" type="ORF">FN976_24010</name>
</gene>
<protein>
    <submittedName>
        <fullName evidence="1">Four-helix bundle copper-binding protein</fullName>
    </submittedName>
</protein>
<dbReference type="Pfam" id="PF03860">
    <property type="entry name" value="Csp"/>
    <property type="match status" value="1"/>
</dbReference>
<dbReference type="PANTHER" id="PTHR37310">
    <property type="entry name" value="CYTOPLASMIC PROTEIN-RELATED"/>
    <property type="match status" value="1"/>
</dbReference>
<dbReference type="InterPro" id="IPR005560">
    <property type="entry name" value="Csp_YhjQ"/>
</dbReference>
<dbReference type="EMBL" id="VOBQ01000021">
    <property type="protein sequence ID" value="TWO68109.1"/>
    <property type="molecule type" value="Genomic_DNA"/>
</dbReference>
<reference evidence="1 2" key="1">
    <citation type="submission" date="2019-07" db="EMBL/GenBank/DDBJ databases">
        <title>Caenimonas sedimenti sp. nov., isolated from activated sludge.</title>
        <authorList>
            <person name="Xu J."/>
        </authorList>
    </citation>
    <scope>NUCLEOTIDE SEQUENCE [LARGE SCALE GENOMIC DNA]</scope>
    <source>
        <strain evidence="1 2">HX-9-20</strain>
    </source>
</reference>
<proteinExistence type="predicted"/>